<dbReference type="EMBL" id="GGEC01072400">
    <property type="protein sequence ID" value="MBX52884.1"/>
    <property type="molecule type" value="Transcribed_RNA"/>
</dbReference>
<protein>
    <submittedName>
        <fullName evidence="1">Uncharacterized protein</fullName>
    </submittedName>
</protein>
<sequence>MCSWSFDSSVVNMCTVHRFACYWNGYCMYIGLFM</sequence>
<reference evidence="1" key="1">
    <citation type="submission" date="2018-02" db="EMBL/GenBank/DDBJ databases">
        <title>Rhizophora mucronata_Transcriptome.</title>
        <authorList>
            <person name="Meera S.P."/>
            <person name="Sreeshan A."/>
            <person name="Augustine A."/>
        </authorList>
    </citation>
    <scope>NUCLEOTIDE SEQUENCE</scope>
    <source>
        <tissue evidence="1">Leaf</tissue>
    </source>
</reference>
<evidence type="ECO:0000313" key="1">
    <source>
        <dbReference type="EMBL" id="MBX52884.1"/>
    </source>
</evidence>
<accession>A0A2P2PDQ7</accession>
<proteinExistence type="predicted"/>
<dbReference type="AlphaFoldDB" id="A0A2P2PDQ7"/>
<name>A0A2P2PDQ7_RHIMU</name>
<organism evidence="1">
    <name type="scientific">Rhizophora mucronata</name>
    <name type="common">Asiatic mangrove</name>
    <dbReference type="NCBI Taxonomy" id="61149"/>
    <lineage>
        <taxon>Eukaryota</taxon>
        <taxon>Viridiplantae</taxon>
        <taxon>Streptophyta</taxon>
        <taxon>Embryophyta</taxon>
        <taxon>Tracheophyta</taxon>
        <taxon>Spermatophyta</taxon>
        <taxon>Magnoliopsida</taxon>
        <taxon>eudicotyledons</taxon>
        <taxon>Gunneridae</taxon>
        <taxon>Pentapetalae</taxon>
        <taxon>rosids</taxon>
        <taxon>fabids</taxon>
        <taxon>Malpighiales</taxon>
        <taxon>Rhizophoraceae</taxon>
        <taxon>Rhizophora</taxon>
    </lineage>
</organism>